<dbReference type="RefSeq" id="XP_066006974.1">
    <property type="nucleotide sequence ID" value="XM_066153643.1"/>
</dbReference>
<dbReference type="OrthoDB" id="4850128at2759"/>
<reference evidence="1 2" key="2">
    <citation type="submission" date="2020-04" db="EMBL/GenBank/DDBJ databases">
        <title>Genome sequencing and assembly of multiple isolates from the Colletotrichum gloeosporioides species complex.</title>
        <authorList>
            <person name="Gan P."/>
            <person name="Shirasu K."/>
        </authorList>
    </citation>
    <scope>NUCLEOTIDE SEQUENCE [LARGE SCALE GENOMIC DNA]</scope>
    <source>
        <strain evidence="1 2">Nara gc5</strain>
    </source>
</reference>
<dbReference type="EMBL" id="ANPB02000011">
    <property type="protein sequence ID" value="KAF4474360.1"/>
    <property type="molecule type" value="Genomic_DNA"/>
</dbReference>
<dbReference type="GeneID" id="90980611"/>
<dbReference type="AlphaFoldDB" id="A0A7J6IER3"/>
<dbReference type="InParanoid" id="A0A7J6IER3"/>
<accession>A0A7J6IER3</accession>
<evidence type="ECO:0000313" key="1">
    <source>
        <dbReference type="EMBL" id="KAF4474360.1"/>
    </source>
</evidence>
<comment type="caution">
    <text evidence="1">The sequence shown here is derived from an EMBL/GenBank/DDBJ whole genome shotgun (WGS) entry which is preliminary data.</text>
</comment>
<dbReference type="Proteomes" id="UP000011096">
    <property type="component" value="Unassembled WGS sequence"/>
</dbReference>
<keyword evidence="2" id="KW-1185">Reference proteome</keyword>
<sequence>MRPRLNSGLGTIGISLPLLYISGSTWQLLFAVNKPDRVELLHAHRFEGTRTIMGGSQILALLPVAMVEQTSLPGYHRMEMWRNVVETDTRVGNGEQLFRTITTSMHNSEVDATCSE</sequence>
<proteinExistence type="predicted"/>
<gene>
    <name evidence="1" type="ORF">CGGC5_v016909</name>
</gene>
<protein>
    <submittedName>
        <fullName evidence="1">Uncharacterized protein</fullName>
    </submittedName>
</protein>
<name>A0A7J6IER3_COLFN</name>
<organism evidence="1 2">
    <name type="scientific">Colletotrichum fructicola (strain Nara gc5)</name>
    <name type="common">Anthracnose fungus</name>
    <name type="synonym">Colletotrichum gloeosporioides (strain Nara gc5)</name>
    <dbReference type="NCBI Taxonomy" id="1213859"/>
    <lineage>
        <taxon>Eukaryota</taxon>
        <taxon>Fungi</taxon>
        <taxon>Dikarya</taxon>
        <taxon>Ascomycota</taxon>
        <taxon>Pezizomycotina</taxon>
        <taxon>Sordariomycetes</taxon>
        <taxon>Hypocreomycetidae</taxon>
        <taxon>Glomerellales</taxon>
        <taxon>Glomerellaceae</taxon>
        <taxon>Colletotrichum</taxon>
        <taxon>Colletotrichum gloeosporioides species complex</taxon>
    </lineage>
</organism>
<reference evidence="1 2" key="1">
    <citation type="submission" date="2012-08" db="EMBL/GenBank/DDBJ databases">
        <authorList>
            <person name="Gan P.H.P."/>
            <person name="Ikeda K."/>
            <person name="Irieda H."/>
            <person name="Narusaka M."/>
            <person name="O'Connell R.J."/>
            <person name="Narusaka Y."/>
            <person name="Takano Y."/>
            <person name="Kubo Y."/>
            <person name="Shirasu K."/>
        </authorList>
    </citation>
    <scope>NUCLEOTIDE SEQUENCE [LARGE SCALE GENOMIC DNA]</scope>
    <source>
        <strain evidence="1 2">Nara gc5</strain>
    </source>
</reference>
<evidence type="ECO:0000313" key="2">
    <source>
        <dbReference type="Proteomes" id="UP000011096"/>
    </source>
</evidence>